<feature type="compositionally biased region" description="Polar residues" evidence="6">
    <location>
        <begin position="1309"/>
        <end position="1326"/>
    </location>
</feature>
<evidence type="ECO:0000256" key="6">
    <source>
        <dbReference type="SAM" id="MobiDB-lite"/>
    </source>
</evidence>
<reference evidence="10" key="1">
    <citation type="journal article" date="2020" name="Microb. Genom.">
        <title>Genetic diversity of clinical and environmental Mucorales isolates obtained from an investigation of mucormycosis cases among solid organ transplant recipients.</title>
        <authorList>
            <person name="Nguyen M.H."/>
            <person name="Kaul D."/>
            <person name="Muto C."/>
            <person name="Cheng S.J."/>
            <person name="Richter R.A."/>
            <person name="Bruno V.M."/>
            <person name="Liu G."/>
            <person name="Beyhan S."/>
            <person name="Sundermann A.J."/>
            <person name="Mounaud S."/>
            <person name="Pasculle A.W."/>
            <person name="Nierman W.C."/>
            <person name="Driscoll E."/>
            <person name="Cumbie R."/>
            <person name="Clancy C.J."/>
            <person name="Dupont C.L."/>
        </authorList>
    </citation>
    <scope>NUCLEOTIDE SEQUENCE</scope>
    <source>
        <strain evidence="10">GL11</strain>
    </source>
</reference>
<dbReference type="InterPro" id="IPR017147">
    <property type="entry name" value="Tricalbin"/>
</dbReference>
<evidence type="ECO:0008006" key="12">
    <source>
        <dbReference type="Google" id="ProtNLM"/>
    </source>
</evidence>
<dbReference type="InterPro" id="IPR031468">
    <property type="entry name" value="SMP_LBD"/>
</dbReference>
<organism evidence="10 11">
    <name type="scientific">Rhizopus oryzae</name>
    <name type="common">Mucormycosis agent</name>
    <name type="synonym">Rhizopus arrhizus var. delemar</name>
    <dbReference type="NCBI Taxonomy" id="64495"/>
    <lineage>
        <taxon>Eukaryota</taxon>
        <taxon>Fungi</taxon>
        <taxon>Fungi incertae sedis</taxon>
        <taxon>Mucoromycota</taxon>
        <taxon>Mucoromycotina</taxon>
        <taxon>Mucoromycetes</taxon>
        <taxon>Mucorales</taxon>
        <taxon>Mucorineae</taxon>
        <taxon>Rhizopodaceae</taxon>
        <taxon>Rhizopus</taxon>
    </lineage>
</organism>
<keyword evidence="7" id="KW-1133">Transmembrane helix</keyword>
<dbReference type="GO" id="GO:0008289">
    <property type="term" value="F:lipid binding"/>
    <property type="evidence" value="ECO:0007669"/>
    <property type="project" value="UniProtKB-KW"/>
</dbReference>
<name>A0A9P6X2U8_RHIOR</name>
<feature type="domain" description="C2" evidence="8">
    <location>
        <begin position="434"/>
        <end position="558"/>
    </location>
</feature>
<dbReference type="InterPro" id="IPR056910">
    <property type="entry name" value="TCB1-3_C2"/>
</dbReference>
<proteinExistence type="predicted"/>
<dbReference type="InterPro" id="IPR000008">
    <property type="entry name" value="C2_dom"/>
</dbReference>
<accession>A0A9P6X2U8</accession>
<feature type="domain" description="C2" evidence="8">
    <location>
        <begin position="587"/>
        <end position="727"/>
    </location>
</feature>
<evidence type="ECO:0000256" key="1">
    <source>
        <dbReference type="ARBA" id="ARBA00004370"/>
    </source>
</evidence>
<feature type="region of interest" description="Disordered" evidence="6">
    <location>
        <begin position="1298"/>
        <end position="1341"/>
    </location>
</feature>
<dbReference type="GO" id="GO:0016020">
    <property type="term" value="C:membrane"/>
    <property type="evidence" value="ECO:0007669"/>
    <property type="project" value="UniProtKB-SubCell"/>
</dbReference>
<protein>
    <recommendedName>
        <fullName evidence="12">Transmembrane protein</fullName>
    </recommendedName>
</protein>
<evidence type="ECO:0000259" key="8">
    <source>
        <dbReference type="PROSITE" id="PS50004"/>
    </source>
</evidence>
<feature type="domain" description="SMP-LTD" evidence="9">
    <location>
        <begin position="236"/>
        <end position="441"/>
    </location>
</feature>
<dbReference type="Gene3D" id="2.60.40.150">
    <property type="entry name" value="C2 domain"/>
    <property type="match status" value="5"/>
</dbReference>
<dbReference type="GO" id="GO:0061817">
    <property type="term" value="P:endoplasmic reticulum-plasma membrane tethering"/>
    <property type="evidence" value="ECO:0007669"/>
    <property type="project" value="InterPro"/>
</dbReference>
<dbReference type="SUPFAM" id="SSF49562">
    <property type="entry name" value="C2 domain (Calcium/lipid-binding domain, CaLB)"/>
    <property type="match status" value="5"/>
</dbReference>
<evidence type="ECO:0000313" key="11">
    <source>
        <dbReference type="Proteomes" id="UP000716291"/>
    </source>
</evidence>
<dbReference type="Pfam" id="PF00168">
    <property type="entry name" value="C2"/>
    <property type="match status" value="5"/>
</dbReference>
<evidence type="ECO:0000259" key="9">
    <source>
        <dbReference type="PROSITE" id="PS51847"/>
    </source>
</evidence>
<comment type="caution">
    <text evidence="10">The sequence shown here is derived from an EMBL/GenBank/DDBJ whole genome shotgun (WGS) entry which is preliminary data.</text>
</comment>
<feature type="domain" description="C2" evidence="8">
    <location>
        <begin position="1346"/>
        <end position="1464"/>
    </location>
</feature>
<dbReference type="Pfam" id="PF24920">
    <property type="entry name" value="C2_TCB1"/>
    <property type="match status" value="1"/>
</dbReference>
<evidence type="ECO:0000256" key="5">
    <source>
        <dbReference type="ARBA" id="ARBA00023136"/>
    </source>
</evidence>
<dbReference type="Pfam" id="PF25669">
    <property type="entry name" value="SMP_MUG190-like"/>
    <property type="match status" value="2"/>
</dbReference>
<dbReference type="SMART" id="SM00239">
    <property type="entry name" value="C2"/>
    <property type="match status" value="5"/>
</dbReference>
<keyword evidence="2" id="KW-0813">Transport</keyword>
<dbReference type="CDD" id="cd00030">
    <property type="entry name" value="C2"/>
    <property type="match status" value="1"/>
</dbReference>
<feature type="region of interest" description="Disordered" evidence="6">
    <location>
        <begin position="904"/>
        <end position="927"/>
    </location>
</feature>
<evidence type="ECO:0000256" key="7">
    <source>
        <dbReference type="SAM" id="Phobius"/>
    </source>
</evidence>
<sequence>MNNPNSESAIPERVIKDESNQLHQAINETLKNEQGAQVHVFDPDMPAEEKKNQAMANAPALLTVNKNPLTTDVGSSNTEDVANALSKVQQQAPGAYVSEPIKDKIPDWYHVGWTGFSRLPNPGDEKAMSELLKTHTTEDIQELYRGARTSNGDDMDDLIAQFINEKYYGEWYHNCAVVFVCIFFTWLLIKLKFGLMSCFIVGAFFATYYRTSIKRTRRNARDDIQRQVSLNRMETDVETVNWMNHFLDRFWLIFEPALSAQIIGQVDTVLSENTPSFLDSIRMSSFTLGTKAPRVDGVKVLTGSAPDTICMDWKFSFVPNDTLDMTEREMQSKVNPKIVLTIRVGKGMLGAGMPVLLEDLAFSGHMRIKLKLFNEMPHVKTAEVSFLEKPQFDYVLKPVGGETFGFDINNIPGLQTFIQDQVHSNLGPMMYAPNVFTLDVAAMMAGGTDLESANGVLALTIYSANGLKPTDLFGSLDPYCTFHVGNAHNPELARTSAIENSTNPKWNETHFLLLNNLNDILCFQVMDRNTGRNDTELGAATLDLKEVQENQNGIEGLNLVILRGGKTVGEIKADVSYFPVSKPEKKEDGSIIPAVETNSGIVRFYVHDCKEIGGGGKQKKGGFPVVGGLPVVGSLPVIGSNSSDINAYAIVKVNGQEKLRTRTFKRSANPRWNKYVEFFVVDKANMNIEVIIKNSVDFGDDSVLGRWSSNLIDMENQLINEKNDWWNLQGGTGKIHLDMNWKPVPLTGFSSALNHGSYQPSIGVIRVKINSANGLKNVEGLTGGKSDPYIRIMSGLQPRAQTEPILDELNPVWDTALYIPIHSLREDLVLEAMDWNDIQKDKFLGMCELFVKDIVTEKKSQDEETVYEALPPVKRTVDLISHERKTGRGQLSYEASFFPTMALAKQSTEEEKKEEKREEEKEGDFKDTENVAAAATAVVAELPEKDLHGEMIKYTEDKKIDLLSYESGVLTVTIHQVTLPNKSKAVAEILLDSHEAQFRTSEQKGERVYFNESGDAFVKEMEFSRLIVRVRKPDDKGEERIGFWTSTVRDIVKQIQNNQTEEDIVNDYRLLDCAGEGKIRLSFKFVPVIQFKLDKSESLENQGNLTVTVISASGLKAADKSGTSDPFAIFSVNGEKVYKTETYKKQLNPTFKNEVFTVPILRRTQAKFLVRIFDWDQFGSDELLAEGFIPIDQLESFSAQNVEVPLTGGKIALRLKWEPQLLSRKREGTSLIGSTTRILSSGTGFAGDVVGMGVGAGGKVLTGGGKIVGGVVGGGTKIVGGAINGGFGALGRGFGKLGSSGHSKKASEASVTSPIAASPVATSPQTLADRVGTEPPQPIAHQSMIGSITSSESTSGRRSLFEERNVDVRVTLVGARGLKGMNRDKTSDPYCRVRLGKHTLHKTKYIKKNCQPEWNEVFTTKVFGTSVLEITVRDHNTLTDSDIGEASFNVSEYVNEGKPFDGWIPLEPSGTGEIHIKAEIVN</sequence>
<dbReference type="PROSITE" id="PS50004">
    <property type="entry name" value="C2"/>
    <property type="match status" value="5"/>
</dbReference>
<evidence type="ECO:0000313" key="10">
    <source>
        <dbReference type="EMBL" id="KAG1304126.1"/>
    </source>
</evidence>
<feature type="compositionally biased region" description="Basic and acidic residues" evidence="6">
    <location>
        <begin position="907"/>
        <end position="927"/>
    </location>
</feature>
<dbReference type="InterPro" id="IPR035892">
    <property type="entry name" value="C2_domain_sf"/>
</dbReference>
<comment type="subcellular location">
    <subcellularLocation>
        <location evidence="1">Membrane</location>
    </subcellularLocation>
</comment>
<dbReference type="PANTHER" id="PTHR46980:SF2">
    <property type="entry name" value="TRICALBIN-1-RELATED"/>
    <property type="match status" value="1"/>
</dbReference>
<keyword evidence="11" id="KW-1185">Reference proteome</keyword>
<dbReference type="GO" id="GO:0006869">
    <property type="term" value="P:lipid transport"/>
    <property type="evidence" value="ECO:0007669"/>
    <property type="project" value="UniProtKB-KW"/>
</dbReference>
<dbReference type="PIRSF" id="PIRSF037232">
    <property type="entry name" value="Tricalbin"/>
    <property type="match status" value="1"/>
</dbReference>
<dbReference type="InterPro" id="IPR052455">
    <property type="entry name" value="Tricalbin_domain"/>
</dbReference>
<evidence type="ECO:0000256" key="2">
    <source>
        <dbReference type="ARBA" id="ARBA00022448"/>
    </source>
</evidence>
<feature type="domain" description="C2" evidence="8">
    <location>
        <begin position="1085"/>
        <end position="1206"/>
    </location>
</feature>
<dbReference type="Proteomes" id="UP000716291">
    <property type="component" value="Unassembled WGS sequence"/>
</dbReference>
<keyword evidence="4" id="KW-0446">Lipid-binding</keyword>
<feature type="transmembrane region" description="Helical" evidence="7">
    <location>
        <begin position="171"/>
        <end position="188"/>
    </location>
</feature>
<evidence type="ECO:0000256" key="3">
    <source>
        <dbReference type="ARBA" id="ARBA00023055"/>
    </source>
</evidence>
<gene>
    <name evidence="10" type="ORF">G6F64_009473</name>
</gene>
<keyword evidence="7" id="KW-0812">Transmembrane</keyword>
<feature type="domain" description="C2" evidence="8">
    <location>
        <begin position="743"/>
        <end position="865"/>
    </location>
</feature>
<evidence type="ECO:0000256" key="4">
    <source>
        <dbReference type="ARBA" id="ARBA00023121"/>
    </source>
</evidence>
<dbReference type="PROSITE" id="PS51847">
    <property type="entry name" value="SMP"/>
    <property type="match status" value="1"/>
</dbReference>
<keyword evidence="5 7" id="KW-0472">Membrane</keyword>
<dbReference type="EMBL" id="JAANQT010001733">
    <property type="protein sequence ID" value="KAG1304126.1"/>
    <property type="molecule type" value="Genomic_DNA"/>
</dbReference>
<dbReference type="PANTHER" id="PTHR46980">
    <property type="entry name" value="TRICALBIN-1-RELATED"/>
    <property type="match status" value="1"/>
</dbReference>
<keyword evidence="3" id="KW-0445">Lipid transport</keyword>
<dbReference type="CDD" id="cd21678">
    <property type="entry name" value="SMP_TCB"/>
    <property type="match status" value="1"/>
</dbReference>
<dbReference type="GO" id="GO:0071944">
    <property type="term" value="C:cell periphery"/>
    <property type="evidence" value="ECO:0007669"/>
    <property type="project" value="UniProtKB-ARBA"/>
</dbReference>